<protein>
    <submittedName>
        <fullName evidence="2">Unannotated protein</fullName>
    </submittedName>
</protein>
<evidence type="ECO:0000313" key="2">
    <source>
        <dbReference type="EMBL" id="CAB4808672.1"/>
    </source>
</evidence>
<accession>A0A6J6YH23</accession>
<feature type="region of interest" description="Disordered" evidence="1">
    <location>
        <begin position="1"/>
        <end position="30"/>
    </location>
</feature>
<dbReference type="InterPro" id="IPR008515">
    <property type="entry name" value="Ubiquitin-like_Pup"/>
</dbReference>
<dbReference type="Pfam" id="PF05639">
    <property type="entry name" value="Pup"/>
    <property type="match status" value="1"/>
</dbReference>
<gene>
    <name evidence="2" type="ORF">UFOPK2992_01428</name>
</gene>
<reference evidence="2" key="1">
    <citation type="submission" date="2020-05" db="EMBL/GenBank/DDBJ databases">
        <authorList>
            <person name="Chiriac C."/>
            <person name="Salcher M."/>
            <person name="Ghai R."/>
            <person name="Kavagutti S V."/>
        </authorList>
    </citation>
    <scope>NUCLEOTIDE SEQUENCE</scope>
</reference>
<dbReference type="GO" id="GO:0019941">
    <property type="term" value="P:modification-dependent protein catabolic process"/>
    <property type="evidence" value="ECO:0007669"/>
    <property type="project" value="InterPro"/>
</dbReference>
<evidence type="ECO:0000256" key="1">
    <source>
        <dbReference type="SAM" id="MobiDB-lite"/>
    </source>
</evidence>
<proteinExistence type="inferred from homology"/>
<dbReference type="GO" id="GO:0070628">
    <property type="term" value="F:proteasome binding"/>
    <property type="evidence" value="ECO:0007669"/>
    <property type="project" value="InterPro"/>
</dbReference>
<sequence>MAEHTQKQKQASSRTEETLEDLPVGAPQGEKLKAELDDLLDEIDDVLETNAEDFVKSYVQKGGE</sequence>
<dbReference type="NCBIfam" id="TIGR03687">
    <property type="entry name" value="pupylate_cterm"/>
    <property type="match status" value="1"/>
</dbReference>
<dbReference type="AlphaFoldDB" id="A0A6J6YH23"/>
<organism evidence="2">
    <name type="scientific">freshwater metagenome</name>
    <dbReference type="NCBI Taxonomy" id="449393"/>
    <lineage>
        <taxon>unclassified sequences</taxon>
        <taxon>metagenomes</taxon>
        <taxon>ecological metagenomes</taxon>
    </lineage>
</organism>
<dbReference type="GO" id="GO:0010498">
    <property type="term" value="P:proteasomal protein catabolic process"/>
    <property type="evidence" value="ECO:0007669"/>
    <property type="project" value="InterPro"/>
</dbReference>
<dbReference type="GO" id="GO:0070490">
    <property type="term" value="P:protein pupylation"/>
    <property type="evidence" value="ECO:0007669"/>
    <property type="project" value="InterPro"/>
</dbReference>
<dbReference type="GO" id="GO:0031386">
    <property type="term" value="F:protein tag activity"/>
    <property type="evidence" value="ECO:0007669"/>
    <property type="project" value="InterPro"/>
</dbReference>
<dbReference type="HAMAP" id="MF_02106">
    <property type="entry name" value="Pup"/>
    <property type="match status" value="1"/>
</dbReference>
<name>A0A6J6YH23_9ZZZZ</name>
<dbReference type="EMBL" id="CAFAAI010000267">
    <property type="protein sequence ID" value="CAB4808672.1"/>
    <property type="molecule type" value="Genomic_DNA"/>
</dbReference>